<dbReference type="Pfam" id="PF13714">
    <property type="entry name" value="PEP_mutase"/>
    <property type="match status" value="1"/>
</dbReference>
<organism evidence="2 3">
    <name type="scientific">Streptomyces alanosinicus</name>
    <dbReference type="NCBI Taxonomy" id="68171"/>
    <lineage>
        <taxon>Bacteria</taxon>
        <taxon>Bacillati</taxon>
        <taxon>Actinomycetota</taxon>
        <taxon>Actinomycetes</taxon>
        <taxon>Kitasatosporales</taxon>
        <taxon>Streptomycetaceae</taxon>
        <taxon>Streptomyces</taxon>
    </lineage>
</organism>
<feature type="region of interest" description="Disordered" evidence="1">
    <location>
        <begin position="1"/>
        <end position="20"/>
    </location>
</feature>
<dbReference type="RefSeq" id="WP_189954124.1">
    <property type="nucleotide sequence ID" value="NZ_BMVG01000008.1"/>
</dbReference>
<dbReference type="PROSITE" id="PS00161">
    <property type="entry name" value="ISOCITRATE_LYASE"/>
    <property type="match status" value="1"/>
</dbReference>
<evidence type="ECO:0000256" key="1">
    <source>
        <dbReference type="SAM" id="MobiDB-lite"/>
    </source>
</evidence>
<dbReference type="Gene3D" id="3.20.20.60">
    <property type="entry name" value="Phosphoenolpyruvate-binding domains"/>
    <property type="match status" value="1"/>
</dbReference>
<comment type="caution">
    <text evidence="2">The sequence shown here is derived from an EMBL/GenBank/DDBJ whole genome shotgun (WGS) entry which is preliminary data.</text>
</comment>
<dbReference type="InterPro" id="IPR040442">
    <property type="entry name" value="Pyrv_kinase-like_dom_sf"/>
</dbReference>
<dbReference type="InterPro" id="IPR039556">
    <property type="entry name" value="ICL/PEPM"/>
</dbReference>
<evidence type="ECO:0000313" key="2">
    <source>
        <dbReference type="EMBL" id="GHE05088.1"/>
    </source>
</evidence>
<dbReference type="EMBL" id="BMVG01000008">
    <property type="protein sequence ID" value="GHE05088.1"/>
    <property type="molecule type" value="Genomic_DNA"/>
</dbReference>
<protein>
    <submittedName>
        <fullName evidence="2">Carboxyvinyl-carboxyphosphonate phosphorylmutase</fullName>
    </submittedName>
</protein>
<sequence>MSASPHGGSRPPTPDTPGGRLRSLLARPGLITAPGVFDGLCAHLVARTGFGAAYLSGAGVSVAGFGLPDMGLLTQTEMTERARVVVTALDGVPLIADADTGYGAPLNVARTVREYERAGVAALHLEDQAFPKRCGHLPDKELIGVRAFTDRLDAALQARTGDLVIIARTDARGPLGLDAAVDRANRYAAAGADVVFVEAPHSAEEIEQIAAGVAAPLLINMVQGGLTPDTAPGRLAALGYRIAIHPGALLAPYTLTALDALRRLGGTLPEVAAGPQGLFELVGLREWSAIGERYDHTEDGMRWA</sequence>
<evidence type="ECO:0000313" key="3">
    <source>
        <dbReference type="Proteomes" id="UP000655443"/>
    </source>
</evidence>
<dbReference type="Proteomes" id="UP000655443">
    <property type="component" value="Unassembled WGS sequence"/>
</dbReference>
<keyword evidence="3" id="KW-1185">Reference proteome</keyword>
<dbReference type="CDD" id="cd00377">
    <property type="entry name" value="ICL_PEPM"/>
    <property type="match status" value="1"/>
</dbReference>
<proteinExistence type="predicted"/>
<dbReference type="SUPFAM" id="SSF51621">
    <property type="entry name" value="Phosphoenolpyruvate/pyruvate domain"/>
    <property type="match status" value="1"/>
</dbReference>
<reference evidence="2" key="2">
    <citation type="submission" date="2020-09" db="EMBL/GenBank/DDBJ databases">
        <authorList>
            <person name="Sun Q."/>
            <person name="Ohkuma M."/>
        </authorList>
    </citation>
    <scope>NUCLEOTIDE SEQUENCE</scope>
    <source>
        <strain evidence="2">JCM 4714</strain>
    </source>
</reference>
<dbReference type="AlphaFoldDB" id="A0A919D4M7"/>
<reference evidence="2" key="1">
    <citation type="journal article" date="2014" name="Int. J. Syst. Evol. Microbiol.">
        <title>Complete genome sequence of Corynebacterium casei LMG S-19264T (=DSM 44701T), isolated from a smear-ripened cheese.</title>
        <authorList>
            <consortium name="US DOE Joint Genome Institute (JGI-PGF)"/>
            <person name="Walter F."/>
            <person name="Albersmeier A."/>
            <person name="Kalinowski J."/>
            <person name="Ruckert C."/>
        </authorList>
    </citation>
    <scope>NUCLEOTIDE SEQUENCE</scope>
    <source>
        <strain evidence="2">JCM 4714</strain>
    </source>
</reference>
<dbReference type="InterPro" id="IPR015813">
    <property type="entry name" value="Pyrv/PenolPyrv_kinase-like_dom"/>
</dbReference>
<dbReference type="PANTHER" id="PTHR42905">
    <property type="entry name" value="PHOSPHOENOLPYRUVATE CARBOXYLASE"/>
    <property type="match status" value="1"/>
</dbReference>
<dbReference type="GO" id="GO:0016833">
    <property type="term" value="F:oxo-acid-lyase activity"/>
    <property type="evidence" value="ECO:0007669"/>
    <property type="project" value="UniProtKB-ARBA"/>
</dbReference>
<dbReference type="InterPro" id="IPR018523">
    <property type="entry name" value="Isocitrate_lyase_ph_CS"/>
</dbReference>
<gene>
    <name evidence="2" type="ORF">GCM10010339_39430</name>
</gene>
<name>A0A919D4M7_9ACTN</name>
<accession>A0A919D4M7</accession>
<dbReference type="PANTHER" id="PTHR42905:SF5">
    <property type="entry name" value="CARBOXYVINYL-CARBOXYPHOSPHONATE PHOSPHORYLMUTASE, CHLOROPLASTIC"/>
    <property type="match status" value="1"/>
</dbReference>